<geneLocation type="plasmid" evidence="1">
    <name>pM7012</name>
</geneLocation>
<evidence type="ECO:0000313" key="1">
    <source>
        <dbReference type="EMBL" id="BAO19176.1"/>
    </source>
</evidence>
<name>V5YQG2_9BURK</name>
<reference evidence="1" key="1">
    <citation type="journal article" date="2014" name="Microbiology">
        <title>A 2,4-dichlorophenoxyacetic acid degradation plasmid pM7012 discloses distribution of an unclassified megaplasmid group across bacterial species.</title>
        <authorList>
            <person name="Sakai Y."/>
            <person name="Ogawa N."/>
            <person name="Shimomura Y."/>
            <person name="Fujii T."/>
        </authorList>
    </citation>
    <scope>NUCLEOTIDE SEQUENCE</scope>
    <source>
        <strain evidence="1">M701</strain>
    </source>
</reference>
<dbReference type="RefSeq" id="WP_023842717.1">
    <property type="nucleotide sequence ID" value="NC_022995.1"/>
</dbReference>
<dbReference type="EMBL" id="AB853026">
    <property type="protein sequence ID" value="BAO19176.1"/>
    <property type="molecule type" value="Genomic_DNA"/>
</dbReference>
<proteinExistence type="predicted"/>
<accession>V5YQG2</accession>
<protein>
    <submittedName>
        <fullName evidence="1">Uncharacterized protein</fullName>
    </submittedName>
</protein>
<reference evidence="1" key="2">
    <citation type="submission" date="2024-06" db="EMBL/GenBank/DDBJ databases">
        <authorList>
            <person name="Sakai Y."/>
            <person name="Fujii T."/>
        </authorList>
    </citation>
    <scope>NUCLEOTIDE SEQUENCE</scope>
    <source>
        <strain evidence="1">M701</strain>
        <plasmid evidence="1">pM7012</plasmid>
    </source>
</reference>
<sequence length="108" mass="12111">MIQPERRHTSPAAAEHQPQSFPGFFERRFFRISAQVAQSEPKPIIDSIATTKAVLDVAREFVSAQLPGYECIPVARPFGSHVWRVEAINHSRQLGAAIWLTQIEDSNA</sequence>
<dbReference type="AlphaFoldDB" id="V5YQG2"/>
<organism evidence="1">
    <name type="scientific">Burkholderia sp. M701</name>
    <dbReference type="NCBI Taxonomy" id="326454"/>
    <lineage>
        <taxon>Bacteria</taxon>
        <taxon>Pseudomonadati</taxon>
        <taxon>Pseudomonadota</taxon>
        <taxon>Betaproteobacteria</taxon>
        <taxon>Burkholderiales</taxon>
        <taxon>Burkholderiaceae</taxon>
        <taxon>Burkholderia</taxon>
    </lineage>
</organism>
<keyword evidence="1" id="KW-0614">Plasmid</keyword>